<protein>
    <submittedName>
        <fullName evidence="2">Uncharacterized protein</fullName>
    </submittedName>
</protein>
<keyword evidence="1" id="KW-0472">Membrane</keyword>
<feature type="transmembrane region" description="Helical" evidence="1">
    <location>
        <begin position="267"/>
        <end position="285"/>
    </location>
</feature>
<gene>
    <name evidence="2" type="ORF">ERS852520_00342</name>
</gene>
<dbReference type="AlphaFoldDB" id="A0A174JIE6"/>
<sequence>MNQYCIFIGIIYMIPFLIMIGISISRKRLETDRNFYGNEIQPENIELTNVKYNSFEVQRDEIKKITEMGKIKYVYGYFEDEQVILSEKEYLKYFPDSNVKAMIAYYITFEFDYHSNNGEMHAEIDLMKPSFEKMYDAKNVEEIKNIICNECKNKIFAYVGECFKYKDFKGRRVTHYLSIETSEIEGKITGKSNKKPGKYDWMFSDSSWYPEEIQKRNKILAFCSYLNPYKENSIFGTYVTIPFLGMLYFLYSNYHETIATMSVQNTYFIYFSLLILAILIFRFSICVPPPNKSYVSHISVIHKIVSGFGMDAQAINLFIIISLIYLIISYFCGVSIL</sequence>
<accession>A0A174JIE6</accession>
<name>A0A174JIE6_ANAHA</name>
<proteinExistence type="predicted"/>
<feature type="transmembrane region" description="Helical" evidence="1">
    <location>
        <begin position="314"/>
        <end position="336"/>
    </location>
</feature>
<dbReference type="EMBL" id="CZAU01000002">
    <property type="protein sequence ID" value="CUO98391.1"/>
    <property type="molecule type" value="Genomic_DNA"/>
</dbReference>
<organism evidence="2 3">
    <name type="scientific">Anaerostipes hadrus</name>
    <dbReference type="NCBI Taxonomy" id="649756"/>
    <lineage>
        <taxon>Bacteria</taxon>
        <taxon>Bacillati</taxon>
        <taxon>Bacillota</taxon>
        <taxon>Clostridia</taxon>
        <taxon>Lachnospirales</taxon>
        <taxon>Lachnospiraceae</taxon>
        <taxon>Anaerostipes</taxon>
    </lineage>
</organism>
<keyword evidence="1" id="KW-0812">Transmembrane</keyword>
<evidence type="ECO:0000313" key="2">
    <source>
        <dbReference type="EMBL" id="CUO98391.1"/>
    </source>
</evidence>
<evidence type="ECO:0000313" key="3">
    <source>
        <dbReference type="Proteomes" id="UP000095564"/>
    </source>
</evidence>
<keyword evidence="1" id="KW-1133">Transmembrane helix</keyword>
<dbReference type="Proteomes" id="UP000095564">
    <property type="component" value="Unassembled WGS sequence"/>
</dbReference>
<reference evidence="2 3" key="1">
    <citation type="submission" date="2015-09" db="EMBL/GenBank/DDBJ databases">
        <authorList>
            <consortium name="Pathogen Informatics"/>
        </authorList>
    </citation>
    <scope>NUCLEOTIDE SEQUENCE [LARGE SCALE GENOMIC DNA]</scope>
    <source>
        <strain evidence="2 3">2789STDY5834908</strain>
    </source>
</reference>
<evidence type="ECO:0000256" key="1">
    <source>
        <dbReference type="SAM" id="Phobius"/>
    </source>
</evidence>
<feature type="transmembrane region" description="Helical" evidence="1">
    <location>
        <begin position="234"/>
        <end position="251"/>
    </location>
</feature>
<dbReference type="RefSeq" id="WP_055159209.1">
    <property type="nucleotide sequence ID" value="NZ_CZAU01000002.1"/>
</dbReference>
<feature type="transmembrane region" description="Helical" evidence="1">
    <location>
        <begin position="6"/>
        <end position="24"/>
    </location>
</feature>